<dbReference type="Proteomes" id="UP001148018">
    <property type="component" value="Unassembled WGS sequence"/>
</dbReference>
<dbReference type="InterPro" id="IPR034294">
    <property type="entry name" value="Aquaporin_transptr"/>
</dbReference>
<evidence type="ECO:0000256" key="1">
    <source>
        <dbReference type="ARBA" id="ARBA00004141"/>
    </source>
</evidence>
<sequence length="231" mass="24767">MGLEKIELEKMETVVMVTGEEPAPVPRVPNRYEKVFQPCLVELLGTMFFVFFGCTSVIENVPGSGRLQPALVHGLLVFVLVAVMDKISGSHFNPPFTLAIYLCGGMELVMVGPYLASQLIGGVLGAAMSKVMTPADHYLNTTGAAFDILKSEKQLPAAIFAEVSMTCLITLVVLMVAVNTKTKTPLGPILGGRVRDLHEPGPGFRPSGGALIAAALLRLLLGDEKMRLIMK</sequence>
<dbReference type="GO" id="GO:0005886">
    <property type="term" value="C:plasma membrane"/>
    <property type="evidence" value="ECO:0007669"/>
    <property type="project" value="TreeGrafter"/>
</dbReference>
<evidence type="ECO:0000256" key="6">
    <source>
        <dbReference type="RuleBase" id="RU000477"/>
    </source>
</evidence>
<dbReference type="Pfam" id="PF00230">
    <property type="entry name" value="MIP"/>
    <property type="match status" value="1"/>
</dbReference>
<dbReference type="AlphaFoldDB" id="A0A9Q0IRI7"/>
<dbReference type="PANTHER" id="PTHR45665">
    <property type="entry name" value="AQUAPORIN-8"/>
    <property type="match status" value="1"/>
</dbReference>
<evidence type="ECO:0000256" key="7">
    <source>
        <dbReference type="SAM" id="Phobius"/>
    </source>
</evidence>
<protein>
    <recommendedName>
        <fullName evidence="10">Aquaporin 8</fullName>
    </recommendedName>
</protein>
<dbReference type="PRINTS" id="PR00783">
    <property type="entry name" value="MINTRINSICP"/>
</dbReference>
<evidence type="ECO:0000256" key="4">
    <source>
        <dbReference type="ARBA" id="ARBA00022989"/>
    </source>
</evidence>
<dbReference type="OrthoDB" id="3222at2759"/>
<dbReference type="InterPro" id="IPR000425">
    <property type="entry name" value="MIP"/>
</dbReference>
<feature type="transmembrane region" description="Helical" evidence="7">
    <location>
        <begin position="99"/>
        <end position="124"/>
    </location>
</feature>
<feature type="transmembrane region" description="Helical" evidence="7">
    <location>
        <begin position="70"/>
        <end position="87"/>
    </location>
</feature>
<accession>A0A9Q0IRI7</accession>
<dbReference type="PRINTS" id="PR02020">
    <property type="entry name" value="AQUAPORIN8"/>
</dbReference>
<evidence type="ECO:0000313" key="9">
    <source>
        <dbReference type="Proteomes" id="UP001148018"/>
    </source>
</evidence>
<comment type="similarity">
    <text evidence="2 6">Belongs to the MIP/aquaporin (TC 1.A.8) family.</text>
</comment>
<reference evidence="8" key="1">
    <citation type="submission" date="2022-07" db="EMBL/GenBank/DDBJ databases">
        <title>Chromosome-level genome of Muraenolepis orangiensis.</title>
        <authorList>
            <person name="Kim J."/>
        </authorList>
    </citation>
    <scope>NUCLEOTIDE SEQUENCE</scope>
    <source>
        <strain evidence="8">KU_S4_2022</strain>
        <tissue evidence="8">Muscle</tissue>
    </source>
</reference>
<evidence type="ECO:0000313" key="8">
    <source>
        <dbReference type="EMBL" id="KAJ3607603.1"/>
    </source>
</evidence>
<gene>
    <name evidence="8" type="ORF">NHX12_024654</name>
</gene>
<keyword evidence="6" id="KW-0813">Transport</keyword>
<name>A0A9Q0IRI7_9TELE</name>
<dbReference type="InterPro" id="IPR023271">
    <property type="entry name" value="Aquaporin-like"/>
</dbReference>
<feature type="transmembrane region" description="Helical" evidence="7">
    <location>
        <begin position="35"/>
        <end position="58"/>
    </location>
</feature>
<comment type="subcellular location">
    <subcellularLocation>
        <location evidence="1">Membrane</location>
        <topology evidence="1">Multi-pass membrane protein</topology>
    </subcellularLocation>
</comment>
<dbReference type="SUPFAM" id="SSF81338">
    <property type="entry name" value="Aquaporin-like"/>
    <property type="match status" value="1"/>
</dbReference>
<dbReference type="EMBL" id="JANIIK010000040">
    <property type="protein sequence ID" value="KAJ3607603.1"/>
    <property type="molecule type" value="Genomic_DNA"/>
</dbReference>
<proteinExistence type="inferred from homology"/>
<comment type="caution">
    <text evidence="8">The sequence shown here is derived from an EMBL/GenBank/DDBJ whole genome shotgun (WGS) entry which is preliminary data.</text>
</comment>
<organism evidence="8 9">
    <name type="scientific">Muraenolepis orangiensis</name>
    <name type="common">Patagonian moray cod</name>
    <dbReference type="NCBI Taxonomy" id="630683"/>
    <lineage>
        <taxon>Eukaryota</taxon>
        <taxon>Metazoa</taxon>
        <taxon>Chordata</taxon>
        <taxon>Craniata</taxon>
        <taxon>Vertebrata</taxon>
        <taxon>Euteleostomi</taxon>
        <taxon>Actinopterygii</taxon>
        <taxon>Neopterygii</taxon>
        <taxon>Teleostei</taxon>
        <taxon>Neoteleostei</taxon>
        <taxon>Acanthomorphata</taxon>
        <taxon>Zeiogadaria</taxon>
        <taxon>Gadariae</taxon>
        <taxon>Gadiformes</taxon>
        <taxon>Muraenolepidoidei</taxon>
        <taxon>Muraenolepididae</taxon>
        <taxon>Muraenolepis</taxon>
    </lineage>
</organism>
<evidence type="ECO:0000256" key="2">
    <source>
        <dbReference type="ARBA" id="ARBA00006175"/>
    </source>
</evidence>
<keyword evidence="4 7" id="KW-1133">Transmembrane helix</keyword>
<dbReference type="PANTHER" id="PTHR45665:SF11">
    <property type="entry name" value="AQUAPORIN 8B-RELATED"/>
    <property type="match status" value="1"/>
</dbReference>
<evidence type="ECO:0008006" key="10">
    <source>
        <dbReference type="Google" id="ProtNLM"/>
    </source>
</evidence>
<dbReference type="Gene3D" id="1.20.1080.10">
    <property type="entry name" value="Glycerol uptake facilitator protein"/>
    <property type="match status" value="1"/>
</dbReference>
<keyword evidence="9" id="KW-1185">Reference proteome</keyword>
<keyword evidence="5 7" id="KW-0472">Membrane</keyword>
<evidence type="ECO:0000256" key="5">
    <source>
        <dbReference type="ARBA" id="ARBA00023136"/>
    </source>
</evidence>
<keyword evidence="3 6" id="KW-0812">Transmembrane</keyword>
<feature type="transmembrane region" description="Helical" evidence="7">
    <location>
        <begin position="157"/>
        <end position="178"/>
    </location>
</feature>
<dbReference type="InterPro" id="IPR023277">
    <property type="entry name" value="Aquaporin_8"/>
</dbReference>
<evidence type="ECO:0000256" key="3">
    <source>
        <dbReference type="ARBA" id="ARBA00022692"/>
    </source>
</evidence>
<dbReference type="GO" id="GO:0015250">
    <property type="term" value="F:water channel activity"/>
    <property type="evidence" value="ECO:0007669"/>
    <property type="project" value="TreeGrafter"/>
</dbReference>